<comment type="similarity">
    <text evidence="1">Belongs to the short-chain dehydrogenases/reductases (SDR) family.</text>
</comment>
<reference evidence="3 4" key="2">
    <citation type="submission" date="2020-06" db="EMBL/GenBank/DDBJ databases">
        <title>Antribacter stalactiti gen. nov., sp. nov., a new member of the family Nacardiaceae isolated from a cave.</title>
        <authorList>
            <person name="Kim I.S."/>
        </authorList>
    </citation>
    <scope>NUCLEOTIDE SEQUENCE [LARGE SCALE GENOMIC DNA]</scope>
    <source>
        <strain evidence="3 4">YC2-7</strain>
    </source>
</reference>
<evidence type="ECO:0000313" key="4">
    <source>
        <dbReference type="Proteomes" id="UP000535543"/>
    </source>
</evidence>
<dbReference type="InterPro" id="IPR036291">
    <property type="entry name" value="NAD(P)-bd_dom_sf"/>
</dbReference>
<proteinExistence type="inferred from homology"/>
<dbReference type="InterPro" id="IPR002347">
    <property type="entry name" value="SDR_fam"/>
</dbReference>
<dbReference type="PROSITE" id="PS00061">
    <property type="entry name" value="ADH_SHORT"/>
    <property type="match status" value="1"/>
</dbReference>
<dbReference type="SUPFAM" id="SSF51735">
    <property type="entry name" value="NAD(P)-binding Rossmann-fold domains"/>
    <property type="match status" value="1"/>
</dbReference>
<dbReference type="PRINTS" id="PR00081">
    <property type="entry name" value="GDHRDH"/>
</dbReference>
<dbReference type="GO" id="GO:0047936">
    <property type="term" value="F:glucose 1-dehydrogenase [NAD(P)+] activity"/>
    <property type="evidence" value="ECO:0007669"/>
    <property type="project" value="UniProtKB-EC"/>
</dbReference>
<organism evidence="3 4">
    <name type="scientific">Antrihabitans stalactiti</name>
    <dbReference type="NCBI Taxonomy" id="2584121"/>
    <lineage>
        <taxon>Bacteria</taxon>
        <taxon>Bacillati</taxon>
        <taxon>Actinomycetota</taxon>
        <taxon>Actinomycetes</taxon>
        <taxon>Mycobacteriales</taxon>
        <taxon>Nocardiaceae</taxon>
        <taxon>Antrihabitans</taxon>
    </lineage>
</organism>
<dbReference type="AlphaFoldDB" id="A0A848KIC9"/>
<keyword evidence="2 3" id="KW-0560">Oxidoreductase</keyword>
<dbReference type="Gene3D" id="3.40.50.720">
    <property type="entry name" value="NAD(P)-binding Rossmann-like Domain"/>
    <property type="match status" value="1"/>
</dbReference>
<protein>
    <submittedName>
        <fullName evidence="3">Glucose 1-dehydrogenase</fullName>
        <ecNumber evidence="3">1.1.1.47</ecNumber>
    </submittedName>
</protein>
<dbReference type="FunFam" id="3.40.50.720:FF:000084">
    <property type="entry name" value="Short-chain dehydrogenase reductase"/>
    <property type="match status" value="1"/>
</dbReference>
<dbReference type="PRINTS" id="PR00080">
    <property type="entry name" value="SDRFAMILY"/>
</dbReference>
<evidence type="ECO:0000313" key="3">
    <source>
        <dbReference type="EMBL" id="NMN97528.1"/>
    </source>
</evidence>
<accession>A0A848KIC9</accession>
<name>A0A848KIC9_9NOCA</name>
<dbReference type="RefSeq" id="WP_169590442.1">
    <property type="nucleotide sequence ID" value="NZ_VCQU01000007.1"/>
</dbReference>
<reference evidence="3 4" key="1">
    <citation type="submission" date="2019-05" db="EMBL/GenBank/DDBJ databases">
        <authorList>
            <person name="Lee S.D."/>
        </authorList>
    </citation>
    <scope>NUCLEOTIDE SEQUENCE [LARGE SCALE GENOMIC DNA]</scope>
    <source>
        <strain evidence="3 4">YC2-7</strain>
    </source>
</reference>
<evidence type="ECO:0000256" key="2">
    <source>
        <dbReference type="ARBA" id="ARBA00023002"/>
    </source>
</evidence>
<comment type="caution">
    <text evidence="3">The sequence shown here is derived from an EMBL/GenBank/DDBJ whole genome shotgun (WGS) entry which is preliminary data.</text>
</comment>
<evidence type="ECO:0000256" key="1">
    <source>
        <dbReference type="ARBA" id="ARBA00006484"/>
    </source>
</evidence>
<dbReference type="PANTHER" id="PTHR24321:SF8">
    <property type="entry name" value="ESTRADIOL 17-BETA-DEHYDROGENASE 8-RELATED"/>
    <property type="match status" value="1"/>
</dbReference>
<dbReference type="NCBIfam" id="NF005559">
    <property type="entry name" value="PRK07231.1"/>
    <property type="match status" value="1"/>
</dbReference>
<dbReference type="Proteomes" id="UP000535543">
    <property type="component" value="Unassembled WGS sequence"/>
</dbReference>
<keyword evidence="4" id="KW-1185">Reference proteome</keyword>
<dbReference type="PANTHER" id="PTHR24321">
    <property type="entry name" value="DEHYDROGENASES, SHORT CHAIN"/>
    <property type="match status" value="1"/>
</dbReference>
<dbReference type="Pfam" id="PF13561">
    <property type="entry name" value="adh_short_C2"/>
    <property type="match status" value="1"/>
</dbReference>
<gene>
    <name evidence="3" type="ORF">FGL95_21050</name>
</gene>
<dbReference type="InterPro" id="IPR020904">
    <property type="entry name" value="Sc_DH/Rdtase_CS"/>
</dbReference>
<dbReference type="EC" id="1.1.1.47" evidence="3"/>
<dbReference type="EMBL" id="VCQU01000007">
    <property type="protein sequence ID" value="NMN97528.1"/>
    <property type="molecule type" value="Genomic_DNA"/>
</dbReference>
<sequence length="249" mass="26200">MSNRLEGKVALVTGASRGMGASHARTFVAQGAKVILADVSDEAGEKLAAELEDNAIFVHHDVTQPDSWKSVVESGVSAFGEINVLVNNAGVLGPLAATADLTENDYRNVCRINQDGVFFGMKAVLPSMERAGIGSIVNISSIAGMAANYGFPNLAYVASKFAVRGMTKATAVEYGRKNIRVNSVHPGFIQTPMMVEATNEEGGDALAQIPLGRIADPQEVSNLVLFLASDESSYITGSEHLVDAGMLAQ</sequence>